<dbReference type="PANTHER" id="PTHR10926:SF49">
    <property type="entry name" value="ALA-INTERACTING SUBUNIT 4-RELATED"/>
    <property type="match status" value="1"/>
</dbReference>
<dbReference type="Pfam" id="PF03381">
    <property type="entry name" value="CDC50"/>
    <property type="match status" value="1"/>
</dbReference>
<comment type="caution">
    <text evidence="9">The sequence shown here is derived from an EMBL/GenBank/DDBJ whole genome shotgun (WGS) entry which is preliminary data.</text>
</comment>
<protein>
    <recommendedName>
        <fullName evidence="8">Peptidase C14 caspase domain-containing protein</fullName>
    </recommendedName>
</protein>
<proteinExistence type="inferred from homology"/>
<keyword evidence="3 7" id="KW-0812">Transmembrane</keyword>
<dbReference type="InterPro" id="IPR005045">
    <property type="entry name" value="CDC50/LEM3_fam"/>
</dbReference>
<keyword evidence="4 7" id="KW-1133">Transmembrane helix</keyword>
<dbReference type="Pfam" id="PF00656">
    <property type="entry name" value="Peptidase_C14"/>
    <property type="match status" value="1"/>
</dbReference>
<comment type="subcellular location">
    <subcellularLocation>
        <location evidence="1">Membrane</location>
    </subcellularLocation>
</comment>
<dbReference type="Gene3D" id="3.40.50.12660">
    <property type="match status" value="1"/>
</dbReference>
<gene>
    <name evidence="9" type="ORF">HID58_083339</name>
</gene>
<feature type="transmembrane region" description="Helical" evidence="7">
    <location>
        <begin position="650"/>
        <end position="672"/>
    </location>
</feature>
<evidence type="ECO:0000256" key="6">
    <source>
        <dbReference type="SAM" id="MobiDB-lite"/>
    </source>
</evidence>
<dbReference type="Proteomes" id="UP000824890">
    <property type="component" value="Unassembled WGS sequence"/>
</dbReference>
<evidence type="ECO:0000313" key="9">
    <source>
        <dbReference type="EMBL" id="KAH0866128.1"/>
    </source>
</evidence>
<dbReference type="InterPro" id="IPR011600">
    <property type="entry name" value="Pept_C14_caspase"/>
</dbReference>
<evidence type="ECO:0000256" key="5">
    <source>
        <dbReference type="ARBA" id="ARBA00023136"/>
    </source>
</evidence>
<reference evidence="9 10" key="1">
    <citation type="submission" date="2021-05" db="EMBL/GenBank/DDBJ databases">
        <title>Genome Assembly of Synthetic Allotetraploid Brassica napus Reveals Homoeologous Exchanges between Subgenomes.</title>
        <authorList>
            <person name="Davis J.T."/>
        </authorList>
    </citation>
    <scope>NUCLEOTIDE SEQUENCE [LARGE SCALE GENOMIC DNA]</scope>
    <source>
        <strain evidence="10">cv. Da-Ae</strain>
        <tissue evidence="9">Seedling</tissue>
    </source>
</reference>
<evidence type="ECO:0000256" key="4">
    <source>
        <dbReference type="ARBA" id="ARBA00022989"/>
    </source>
</evidence>
<feature type="transmembrane region" description="Helical" evidence="7">
    <location>
        <begin position="393"/>
        <end position="414"/>
    </location>
</feature>
<sequence>MLLFIHSSMAKKALLIGINYPGTAVELRGCVNDVRRMQKCLIDRYGFSNKDITVLIDTDKTSIQPTGKNIREALKKLIAEGEPGDVLVFHYSGHGTRLPTEEGLFDATDYDECITPCDMNLITDNEFRDMVAEVKKGCLLTIISDSCHSGGLIEEAKEQIGESYVNKPKSRIVTFLVSIVRSLLTTCGISSNDSQRGSGGGHDSVTRESELEDGETVDMKTRYLPLDSYISLLKEQTGQTDIKCGKIRQTLVKVFGEDSSPHVMLSNSMKRNAHRGLLGMFIGKREVNTDGAGSEVKSKHPNNGILLSGSRSEDVYVTRTGKAYGAFSDAIQTILSGTRQEITNKEMVLRAREILKKQKFGQRPASLQRPQLPWVVDPLRLLLPKSPQSVQNVILTFLVSGVVFIPLGAICLFASQGVIEIVDQYDIDCIPLSFRDNKVRYIQGLEDKRCNRTITVTKTMKNPVYVYYQLENYYQNHRRYVKSRQDGQLRSPKDENDVKSCAPEDTVGGEPIVPCGLVAWSLFNDTYDFTRNNQKLSVNKKDISWKSDRDSKFGKNVFPKNFQKGFPIGGKSLDPKIPLSEQEDLIVWMRTAALPIFRKLYGKIETDLEAGDTIKVLLQNNYNTYSFNGKKKLVLSTTSWLGGRNDFLGIAYLTVGSICLSLAVFFSVLYLAKPRQLGDPSYLSWNRSAGGGR</sequence>
<keyword evidence="5 7" id="KW-0472">Membrane</keyword>
<evidence type="ECO:0000313" key="10">
    <source>
        <dbReference type="Proteomes" id="UP000824890"/>
    </source>
</evidence>
<name>A0ABQ7YFQ4_BRANA</name>
<comment type="similarity">
    <text evidence="2">Belongs to the CDC50/LEM3 family.</text>
</comment>
<evidence type="ECO:0000256" key="7">
    <source>
        <dbReference type="SAM" id="Phobius"/>
    </source>
</evidence>
<feature type="domain" description="Peptidase C14 caspase" evidence="8">
    <location>
        <begin position="11"/>
        <end position="373"/>
    </location>
</feature>
<organism evidence="9 10">
    <name type="scientific">Brassica napus</name>
    <name type="common">Rape</name>
    <dbReference type="NCBI Taxonomy" id="3708"/>
    <lineage>
        <taxon>Eukaryota</taxon>
        <taxon>Viridiplantae</taxon>
        <taxon>Streptophyta</taxon>
        <taxon>Embryophyta</taxon>
        <taxon>Tracheophyta</taxon>
        <taxon>Spermatophyta</taxon>
        <taxon>Magnoliopsida</taxon>
        <taxon>eudicotyledons</taxon>
        <taxon>Gunneridae</taxon>
        <taxon>Pentapetalae</taxon>
        <taxon>rosids</taxon>
        <taxon>malvids</taxon>
        <taxon>Brassicales</taxon>
        <taxon>Brassicaceae</taxon>
        <taxon>Brassiceae</taxon>
        <taxon>Brassica</taxon>
    </lineage>
</organism>
<keyword evidence="10" id="KW-1185">Reference proteome</keyword>
<evidence type="ECO:0000259" key="8">
    <source>
        <dbReference type="Pfam" id="PF00656"/>
    </source>
</evidence>
<feature type="compositionally biased region" description="Basic and acidic residues" evidence="6">
    <location>
        <begin position="484"/>
        <end position="498"/>
    </location>
</feature>
<evidence type="ECO:0000256" key="2">
    <source>
        <dbReference type="ARBA" id="ARBA00009457"/>
    </source>
</evidence>
<evidence type="ECO:0000256" key="3">
    <source>
        <dbReference type="ARBA" id="ARBA00022692"/>
    </source>
</evidence>
<feature type="region of interest" description="Disordered" evidence="6">
    <location>
        <begin position="192"/>
        <end position="217"/>
    </location>
</feature>
<evidence type="ECO:0000256" key="1">
    <source>
        <dbReference type="ARBA" id="ARBA00004370"/>
    </source>
</evidence>
<accession>A0ABQ7YFQ4</accession>
<dbReference type="EMBL" id="JAGKQM010000018">
    <property type="protein sequence ID" value="KAH0866128.1"/>
    <property type="molecule type" value="Genomic_DNA"/>
</dbReference>
<feature type="region of interest" description="Disordered" evidence="6">
    <location>
        <begin position="484"/>
        <end position="503"/>
    </location>
</feature>
<dbReference type="InterPro" id="IPR029030">
    <property type="entry name" value="Caspase-like_dom_sf"/>
</dbReference>
<dbReference type="SUPFAM" id="SSF52129">
    <property type="entry name" value="Caspase-like"/>
    <property type="match status" value="1"/>
</dbReference>
<dbReference type="PANTHER" id="PTHR10926">
    <property type="entry name" value="CELL CYCLE CONTROL PROTEIN 50"/>
    <property type="match status" value="1"/>
</dbReference>